<evidence type="ECO:0000313" key="5">
    <source>
        <dbReference type="EMBL" id="OLP96202.1"/>
    </source>
</evidence>
<keyword evidence="2" id="KW-0175">Coiled coil</keyword>
<dbReference type="Pfam" id="PF01412">
    <property type="entry name" value="ArfGap"/>
    <property type="match status" value="1"/>
</dbReference>
<keyword evidence="1" id="KW-0479">Metal-binding</keyword>
<feature type="region of interest" description="Disordered" evidence="3">
    <location>
        <begin position="125"/>
        <end position="170"/>
    </location>
</feature>
<evidence type="ECO:0000256" key="1">
    <source>
        <dbReference type="PROSITE-ProRule" id="PRU00288"/>
    </source>
</evidence>
<organism evidence="5 6">
    <name type="scientific">Symbiodinium microadriaticum</name>
    <name type="common">Dinoflagellate</name>
    <name type="synonym">Zooxanthella microadriatica</name>
    <dbReference type="NCBI Taxonomy" id="2951"/>
    <lineage>
        <taxon>Eukaryota</taxon>
        <taxon>Sar</taxon>
        <taxon>Alveolata</taxon>
        <taxon>Dinophyceae</taxon>
        <taxon>Suessiales</taxon>
        <taxon>Symbiodiniaceae</taxon>
        <taxon>Symbiodinium</taxon>
    </lineage>
</organism>
<gene>
    <name evidence="5" type="primary">Arfgap2</name>
    <name evidence="5" type="ORF">AK812_SmicGene21605</name>
</gene>
<dbReference type="PRINTS" id="PR00405">
    <property type="entry name" value="REVINTRACTNG"/>
</dbReference>
<dbReference type="PANTHER" id="PTHR45982">
    <property type="entry name" value="REGULATOR OF CHROMOSOME CONDENSATION"/>
    <property type="match status" value="1"/>
</dbReference>
<evidence type="ECO:0000256" key="2">
    <source>
        <dbReference type="SAM" id="Coils"/>
    </source>
</evidence>
<dbReference type="PANTHER" id="PTHR45982:SF1">
    <property type="entry name" value="REGULATOR OF CHROMOSOME CONDENSATION"/>
    <property type="match status" value="1"/>
</dbReference>
<keyword evidence="6" id="KW-1185">Reference proteome</keyword>
<dbReference type="Proteomes" id="UP000186817">
    <property type="component" value="Unassembled WGS sequence"/>
</dbReference>
<feature type="compositionally biased region" description="Low complexity" evidence="3">
    <location>
        <begin position="129"/>
        <end position="159"/>
    </location>
</feature>
<dbReference type="Gene3D" id="2.130.10.30">
    <property type="entry name" value="Regulator of chromosome condensation 1/beta-lactamase-inhibitor protein II"/>
    <property type="match status" value="2"/>
</dbReference>
<reference evidence="5 6" key="1">
    <citation type="submission" date="2016-02" db="EMBL/GenBank/DDBJ databases">
        <title>Genome analysis of coral dinoflagellate symbionts highlights evolutionary adaptations to a symbiotic lifestyle.</title>
        <authorList>
            <person name="Aranda M."/>
            <person name="Li Y."/>
            <person name="Liew Y.J."/>
            <person name="Baumgarten S."/>
            <person name="Simakov O."/>
            <person name="Wilson M."/>
            <person name="Piel J."/>
            <person name="Ashoor H."/>
            <person name="Bougouffa S."/>
            <person name="Bajic V.B."/>
            <person name="Ryu T."/>
            <person name="Ravasi T."/>
            <person name="Bayer T."/>
            <person name="Micklem G."/>
            <person name="Kim H."/>
            <person name="Bhak J."/>
            <person name="Lajeunesse T.C."/>
            <person name="Voolstra C.R."/>
        </authorList>
    </citation>
    <scope>NUCLEOTIDE SEQUENCE [LARGE SCALE GENOMIC DNA]</scope>
    <source>
        <strain evidence="5 6">CCMP2467</strain>
    </source>
</reference>
<keyword evidence="1" id="KW-0863">Zinc-finger</keyword>
<dbReference type="SMART" id="SM00105">
    <property type="entry name" value="ArfGap"/>
    <property type="match status" value="1"/>
</dbReference>
<dbReference type="InterPro" id="IPR038508">
    <property type="entry name" value="ArfGAP_dom_sf"/>
</dbReference>
<dbReference type="InterPro" id="IPR009091">
    <property type="entry name" value="RCC1/BLIP-II"/>
</dbReference>
<dbReference type="SUPFAM" id="SSF50985">
    <property type="entry name" value="RCC1/BLIP-II"/>
    <property type="match status" value="2"/>
</dbReference>
<dbReference type="GO" id="GO:0008270">
    <property type="term" value="F:zinc ion binding"/>
    <property type="evidence" value="ECO:0007669"/>
    <property type="project" value="UniProtKB-KW"/>
</dbReference>
<dbReference type="PROSITE" id="PS50115">
    <property type="entry name" value="ARFGAP"/>
    <property type="match status" value="1"/>
</dbReference>
<evidence type="ECO:0000313" key="6">
    <source>
        <dbReference type="Proteomes" id="UP000186817"/>
    </source>
</evidence>
<evidence type="ECO:0000259" key="4">
    <source>
        <dbReference type="PROSITE" id="PS50115"/>
    </source>
</evidence>
<dbReference type="OrthoDB" id="445541at2759"/>
<evidence type="ECO:0000256" key="3">
    <source>
        <dbReference type="SAM" id="MobiDB-lite"/>
    </source>
</evidence>
<proteinExistence type="predicted"/>
<dbReference type="AlphaFoldDB" id="A0A1Q9DM01"/>
<protein>
    <submittedName>
        <fullName evidence="5">ADP-ribosylation factor GTPase-activating protein 2</fullName>
    </submittedName>
</protein>
<dbReference type="EMBL" id="LSRX01000476">
    <property type="protein sequence ID" value="OLP96202.1"/>
    <property type="molecule type" value="Genomic_DNA"/>
</dbReference>
<accession>A0A1Q9DM01</accession>
<feature type="coiled-coil region" evidence="2">
    <location>
        <begin position="269"/>
        <end position="296"/>
    </location>
</feature>
<name>A0A1Q9DM01_SYMMI</name>
<keyword evidence="1" id="KW-0862">Zinc</keyword>
<dbReference type="InterPro" id="IPR051553">
    <property type="entry name" value="Ran_GTPase-activating"/>
</dbReference>
<sequence length="1165" mass="124229">MMGNTFVPGLDVAPEKLRIGPEKLRIGRRALTVAAALTALRAFKEDWREAVRAQAAKSLERRLDSLKYELQKMPCVSELGPARRVLRDRVAVLALLLQALADLRLGMETRGAEIDSALVVLGLQTSPGGSNSSRQTGTTSTTAESSSRSRASSAISDSSKGTEEPIPEMPNLADCEAAVDAMVTKTEHGMREGLRLLRLPTSPLHFVPGSELRLRGHDIRVAVCSLIAHWLEDEKPAFFDVLQRIHQVLRKEAPPARDSLATSELVTLRETLRAERRALLDQLEGLDERLRVIDEQLNLPTVVQDVQVSTESGTLFNCGAKQSASEDKTVEPRLNAGCQLAGALSGIAETLAVENQRSVERFGAQLQLRRAELLSALREHLAAEEGRLSALVVAPSGVVNAAQVAAEAVYGAFEENRQLCDLVQKALGPASSQVSELCAGSRCRARWMDGNYYDATIHTVLPDGSVVVNWLRPRPGHECKERPLRTISGVGGDDTLHRILQKLGVQVLPLPVVATRTMSLTLEVSLLSGKTATLQADVEEQVNMLQLRAQTALGVGKGRLVDSCGNTLDACALVKDSRVQNGDSLTLHISKVHLCGNNSAFAAILGDASFVTWGHAGAGGDSSAVQDKLRNVQQIQASAMAFAAVLDDGSVVTWGNASFGGASSAVQHRLKNVKQIHASASAFAAILGDCSVATWGDAECGADSYDVRDLLMNVQQIQASDVAFAAILGDGSVVSWGDSEGGGDSSAVQDQLKNVEKIQGTRGAFAAVRDDGSVVTWGAAHLGGVSRAVQHQLKEVQQVKASSSAFAAVLDNGSVVTWGKPDDGGDSSAVQDGLQNVQQVQATSCAFAAITSDGSVVTWGFHSRGGDSSAVQHQLRNVKQIHGSECSFAAIRDDGSVVTWGDAGYGGDSSAVQDQLKDVHQIQAGRFAFAAILGSGSVVTWGDARHGGDSSALHKQLRTGPEPCSQCCELYIGTWVDIHFEGLGSEGPSGSEAALSVFQQRRPQDRRCADCGAEGPEWASISFGIYLCATCVEEHKRLGPSRSLVRQLNDGWGWTKSDLKYMTVASSQCKLARSASLIEDLPPALLEAPRSMSEALKSRRRKAHASSNEPALQGHLEGVAKLLNSYGYGKRDQKADHDFEAFPLMKSQGKSCVFSFLGCGMACSF</sequence>
<feature type="domain" description="Arf-GAP" evidence="4">
    <location>
        <begin position="992"/>
        <end position="1062"/>
    </location>
</feature>
<dbReference type="InterPro" id="IPR001164">
    <property type="entry name" value="ArfGAP_dom"/>
</dbReference>
<dbReference type="SUPFAM" id="SSF57863">
    <property type="entry name" value="ArfGap/RecO-like zinc finger"/>
    <property type="match status" value="1"/>
</dbReference>
<dbReference type="InterPro" id="IPR037278">
    <property type="entry name" value="ARFGAP/RecO"/>
</dbReference>
<dbReference type="GO" id="GO:0005096">
    <property type="term" value="F:GTPase activator activity"/>
    <property type="evidence" value="ECO:0007669"/>
    <property type="project" value="InterPro"/>
</dbReference>
<comment type="caution">
    <text evidence="5">The sequence shown here is derived from an EMBL/GenBank/DDBJ whole genome shotgun (WGS) entry which is preliminary data.</text>
</comment>
<dbReference type="Gene3D" id="1.10.220.150">
    <property type="entry name" value="Arf GTPase activating protein"/>
    <property type="match status" value="1"/>
</dbReference>